<dbReference type="AlphaFoldDB" id="A0A9E6R862"/>
<evidence type="ECO:0000313" key="1">
    <source>
        <dbReference type="EMBL" id="QZN99818.1"/>
    </source>
</evidence>
<dbReference type="KEGG" id="cmet:K6K41_24665"/>
<evidence type="ECO:0000313" key="2">
    <source>
        <dbReference type="Proteomes" id="UP000825701"/>
    </source>
</evidence>
<accession>A0A9E6R862</accession>
<dbReference type="EMBL" id="CP081869">
    <property type="protein sequence ID" value="QZN99818.1"/>
    <property type="molecule type" value="Genomic_DNA"/>
</dbReference>
<dbReference type="Proteomes" id="UP000825701">
    <property type="component" value="Chromosome"/>
</dbReference>
<protein>
    <submittedName>
        <fullName evidence="1">Uncharacterized protein</fullName>
    </submittedName>
</protein>
<dbReference type="RefSeq" id="WP_261402930.1">
    <property type="nucleotide sequence ID" value="NZ_CP081869.1"/>
</dbReference>
<keyword evidence="2" id="KW-1185">Reference proteome</keyword>
<organism evidence="1 2">
    <name type="scientific">Chenggangzhangella methanolivorans</name>
    <dbReference type="NCBI Taxonomy" id="1437009"/>
    <lineage>
        <taxon>Bacteria</taxon>
        <taxon>Pseudomonadati</taxon>
        <taxon>Pseudomonadota</taxon>
        <taxon>Alphaproteobacteria</taxon>
        <taxon>Hyphomicrobiales</taxon>
        <taxon>Methylopilaceae</taxon>
        <taxon>Chenggangzhangella</taxon>
    </lineage>
</organism>
<gene>
    <name evidence="1" type="ORF">K6K41_24665</name>
</gene>
<reference evidence="1" key="1">
    <citation type="submission" date="2021-08" db="EMBL/GenBank/DDBJ databases">
        <authorList>
            <person name="Zhang H."/>
            <person name="Xu M."/>
            <person name="Yu Z."/>
            <person name="Yang L."/>
            <person name="Cai Y."/>
        </authorList>
    </citation>
    <scope>NUCLEOTIDE SEQUENCE</scope>
    <source>
        <strain evidence="1">CHL1</strain>
    </source>
</reference>
<name>A0A9E6R862_9HYPH</name>
<sequence>MGEAAETLFDDETIAADEAAVDEVVRAAGGERQAVRALLVQLGEMSAALEVARSRASLGFARGRQPARPAR</sequence>
<proteinExistence type="predicted"/>